<dbReference type="SMART" id="SM00240">
    <property type="entry name" value="FHA"/>
    <property type="match status" value="1"/>
</dbReference>
<dbReference type="InterPro" id="IPR008984">
    <property type="entry name" value="SMAD_FHA_dom_sf"/>
</dbReference>
<dbReference type="KEGG" id="pcl:Pcal_0735"/>
<dbReference type="Gene3D" id="2.60.200.20">
    <property type="match status" value="1"/>
</dbReference>
<dbReference type="InterPro" id="IPR000253">
    <property type="entry name" value="FHA_dom"/>
</dbReference>
<evidence type="ECO:0000259" key="1">
    <source>
        <dbReference type="PROSITE" id="PS50006"/>
    </source>
</evidence>
<dbReference type="Proteomes" id="UP000001431">
    <property type="component" value="Chromosome"/>
</dbReference>
<dbReference type="OrthoDB" id="25462at2157"/>
<dbReference type="RefSeq" id="WP_011849419.1">
    <property type="nucleotide sequence ID" value="NC_009073.1"/>
</dbReference>
<feature type="domain" description="FHA" evidence="1">
    <location>
        <begin position="17"/>
        <end position="78"/>
    </location>
</feature>
<dbReference type="Pfam" id="PF00498">
    <property type="entry name" value="FHA"/>
    <property type="match status" value="1"/>
</dbReference>
<protein>
    <submittedName>
        <fullName evidence="2">FHA domain containing protein</fullName>
    </submittedName>
</protein>
<dbReference type="SUPFAM" id="SSF49879">
    <property type="entry name" value="SMAD/FHA domain"/>
    <property type="match status" value="1"/>
</dbReference>
<keyword evidence="3" id="KW-1185">Reference proteome</keyword>
<gene>
    <name evidence="2" type="ordered locus">Pcal_0735</name>
</gene>
<dbReference type="AlphaFoldDB" id="A3MU44"/>
<dbReference type="CDD" id="cd00060">
    <property type="entry name" value="FHA"/>
    <property type="match status" value="1"/>
</dbReference>
<dbReference type="STRING" id="410359.Pcal_0735"/>
<evidence type="ECO:0000313" key="2">
    <source>
        <dbReference type="EMBL" id="ABO08161.1"/>
    </source>
</evidence>
<dbReference type="HOGENOM" id="CLU_2257478_0_0_2"/>
<dbReference type="InterPro" id="IPR050923">
    <property type="entry name" value="Cell_Proc_Reg/RNA_Proc"/>
</dbReference>
<dbReference type="PROSITE" id="PS50006">
    <property type="entry name" value="FHA_DOMAIN"/>
    <property type="match status" value="1"/>
</dbReference>
<sequence>MEVFEVEVFPPAVVLRSRDGRFAVEVDGYRVFGRSDFAWHPLAGYISRRHFAVKRVDGSYYVVDLGSTNGTFVNGVDIRGRGLYPLKRGDVINVAGVVELVVE</sequence>
<accession>A3MU44</accession>
<organism evidence="2 3">
    <name type="scientific">Pyrobaculum calidifontis (strain DSM 21063 / JCM 11548 / VA1)</name>
    <dbReference type="NCBI Taxonomy" id="410359"/>
    <lineage>
        <taxon>Archaea</taxon>
        <taxon>Thermoproteota</taxon>
        <taxon>Thermoprotei</taxon>
        <taxon>Thermoproteales</taxon>
        <taxon>Thermoproteaceae</taxon>
        <taxon>Pyrobaculum</taxon>
    </lineage>
</organism>
<proteinExistence type="predicted"/>
<dbReference type="eggNOG" id="arCOG01694">
    <property type="taxonomic scope" value="Archaea"/>
</dbReference>
<dbReference type="PANTHER" id="PTHR23308">
    <property type="entry name" value="NUCLEAR INHIBITOR OF PROTEIN PHOSPHATASE-1"/>
    <property type="match status" value="1"/>
</dbReference>
<name>A3MU44_PYRCJ</name>
<reference evidence="2" key="1">
    <citation type="submission" date="2007-02" db="EMBL/GenBank/DDBJ databases">
        <title>Complete sequence of Pyrobaculum calidifontis JCM 11548.</title>
        <authorList>
            <consortium name="US DOE Joint Genome Institute"/>
            <person name="Copeland A."/>
            <person name="Lucas S."/>
            <person name="Lapidus A."/>
            <person name="Barry K."/>
            <person name="Glavina del Rio T."/>
            <person name="Dalin E."/>
            <person name="Tice H."/>
            <person name="Pitluck S."/>
            <person name="Chain P."/>
            <person name="Malfatti S."/>
            <person name="Shin M."/>
            <person name="Vergez L."/>
            <person name="Schmutz J."/>
            <person name="Larimer F."/>
            <person name="Land M."/>
            <person name="Hauser L."/>
            <person name="Kyrpides N."/>
            <person name="Mikhailova N."/>
            <person name="Cozen A.E."/>
            <person name="Fitz-Gibbon S.T."/>
            <person name="House C.H."/>
            <person name="Saltikov C."/>
            <person name="Lowe T.M."/>
            <person name="Richardson P."/>
        </authorList>
    </citation>
    <scope>NUCLEOTIDE SEQUENCE [LARGE SCALE GENOMIC DNA]</scope>
    <source>
        <strain evidence="2">JCM 11548</strain>
    </source>
</reference>
<dbReference type="EMBL" id="CP000561">
    <property type="protein sequence ID" value="ABO08161.1"/>
    <property type="molecule type" value="Genomic_DNA"/>
</dbReference>
<dbReference type="GeneID" id="4908682"/>
<evidence type="ECO:0000313" key="3">
    <source>
        <dbReference type="Proteomes" id="UP000001431"/>
    </source>
</evidence>